<evidence type="ECO:0000256" key="2">
    <source>
        <dbReference type="ARBA" id="ARBA00007832"/>
    </source>
</evidence>
<dbReference type="GO" id="GO:0019290">
    <property type="term" value="P:siderophore biosynthetic process"/>
    <property type="evidence" value="ECO:0007669"/>
    <property type="project" value="InterPro"/>
</dbReference>
<organism evidence="5 6">
    <name type="scientific">Saccharomonospora amisosensis</name>
    <dbReference type="NCBI Taxonomy" id="1128677"/>
    <lineage>
        <taxon>Bacteria</taxon>
        <taxon>Bacillati</taxon>
        <taxon>Actinomycetota</taxon>
        <taxon>Actinomycetes</taxon>
        <taxon>Pseudonocardiales</taxon>
        <taxon>Pseudonocardiaceae</taxon>
        <taxon>Saccharomonospora</taxon>
    </lineage>
</organism>
<accession>A0A7X5ULI2</accession>
<dbReference type="InterPro" id="IPR037455">
    <property type="entry name" value="LucA/IucC-like"/>
</dbReference>
<dbReference type="EMBL" id="JAAOYM010000001">
    <property type="protein sequence ID" value="NIJ10200.1"/>
    <property type="molecule type" value="Genomic_DNA"/>
</dbReference>
<comment type="caution">
    <text evidence="5">The sequence shown here is derived from an EMBL/GenBank/DDBJ whole genome shotgun (WGS) entry which is preliminary data.</text>
</comment>
<dbReference type="Gene3D" id="3.30.310.280">
    <property type="match status" value="1"/>
</dbReference>
<dbReference type="Gene3D" id="6.10.250.3370">
    <property type="match status" value="1"/>
</dbReference>
<dbReference type="GO" id="GO:0016881">
    <property type="term" value="F:acid-amino acid ligase activity"/>
    <property type="evidence" value="ECO:0007669"/>
    <property type="project" value="UniProtKB-ARBA"/>
</dbReference>
<dbReference type="InterPro" id="IPR007310">
    <property type="entry name" value="Aerobactin_biosyn_IucA/IucC_N"/>
</dbReference>
<feature type="domain" description="Aerobactin siderophore biosynthesis IucA/IucC-like C-terminal" evidence="4">
    <location>
        <begin position="384"/>
        <end position="547"/>
    </location>
</feature>
<evidence type="ECO:0000259" key="4">
    <source>
        <dbReference type="Pfam" id="PF06276"/>
    </source>
</evidence>
<sequence>MNPELLRAALTAPSYPHVRRRVLRQLFESLLYEEAIDQGVNGTLIGANGVRYTYTARRRETFGRVTVDELLRDGEEPTSVGVLLSELAEHIEADPEHLARFTKELEETLLKDAVAHHLREGETVKTDYDTLESQVIEGHRYHPAYKSRIGFDLVDNLAYGPEFAQPIRPLWLAVNRDIAEVNASRGVEESGFLRAQLGSAFDPLPGDDYTLLPVHPWQWRERICHTYAEQLRTDELVVLGEDPDTFTAQQSIRTLSCVDNPDRPYLKLAMSLVNTSTSRVLAPHTVHNAPLISDWLYELVCTDPVLRDEWRPVLLRELLGTAVTADKGLLREAGYGTLGCVWRESLHPRLDPGEQAAPFTALTARAADGSPLIDDWVSEHGLESWLRRLSKVAVLPLVRLLCEHGVALEAHAQNMVLLHRDGLPTRVALRDFHDGVRFSRAHLAQPSRCPTLRATPAHHGNRNSFVETDDPDLVADFLLDAFCFVNLGELAMFLADNYGLDERDFWAVVRGCLRTYRERFPSAIFDLHKPTVSVEKLTTRRLLPDTEPRLHPAPNPLAHHD</sequence>
<reference evidence="5 6" key="1">
    <citation type="submission" date="2020-03" db="EMBL/GenBank/DDBJ databases">
        <title>Sequencing the genomes of 1000 actinobacteria strains.</title>
        <authorList>
            <person name="Klenk H.-P."/>
        </authorList>
    </citation>
    <scope>NUCLEOTIDE SEQUENCE [LARGE SCALE GENOMIC DNA]</scope>
    <source>
        <strain evidence="5 6">DSM 45685</strain>
    </source>
</reference>
<comment type="similarity">
    <text evidence="2">Belongs to the IucA/IucC family.</text>
</comment>
<dbReference type="RefSeq" id="WP_167166163.1">
    <property type="nucleotide sequence ID" value="NZ_JAAOYM010000001.1"/>
</dbReference>
<evidence type="ECO:0000313" key="6">
    <source>
        <dbReference type="Proteomes" id="UP000545493"/>
    </source>
</evidence>
<dbReference type="InterPro" id="IPR022770">
    <property type="entry name" value="IucA/IucC-like_C"/>
</dbReference>
<protein>
    <submittedName>
        <fullName evidence="5">Siderophore synthetase component</fullName>
    </submittedName>
</protein>
<evidence type="ECO:0000313" key="5">
    <source>
        <dbReference type="EMBL" id="NIJ10200.1"/>
    </source>
</evidence>
<dbReference type="Pfam" id="PF04183">
    <property type="entry name" value="IucA_IucC"/>
    <property type="match status" value="1"/>
</dbReference>
<dbReference type="Pfam" id="PF06276">
    <property type="entry name" value="FhuF"/>
    <property type="match status" value="1"/>
</dbReference>
<keyword evidence="6" id="KW-1185">Reference proteome</keyword>
<proteinExistence type="inferred from homology"/>
<evidence type="ECO:0000256" key="1">
    <source>
        <dbReference type="ARBA" id="ARBA00004924"/>
    </source>
</evidence>
<dbReference type="Proteomes" id="UP000545493">
    <property type="component" value="Unassembled WGS sequence"/>
</dbReference>
<dbReference type="AlphaFoldDB" id="A0A7X5ULI2"/>
<dbReference type="Gene3D" id="1.10.510.40">
    <property type="match status" value="1"/>
</dbReference>
<feature type="domain" description="Aerobactin siderophore biosynthesis IucA/IucC N-terminal" evidence="3">
    <location>
        <begin position="127"/>
        <end position="364"/>
    </location>
</feature>
<dbReference type="PANTHER" id="PTHR34384">
    <property type="entry name" value="L-2,3-DIAMINOPROPANOATE--CITRATE LIGASE"/>
    <property type="match status" value="1"/>
</dbReference>
<dbReference type="PANTHER" id="PTHR34384:SF6">
    <property type="entry name" value="STAPHYLOFERRIN B SYNTHASE"/>
    <property type="match status" value="1"/>
</dbReference>
<name>A0A7X5ULI2_9PSEU</name>
<evidence type="ECO:0000259" key="3">
    <source>
        <dbReference type="Pfam" id="PF04183"/>
    </source>
</evidence>
<gene>
    <name evidence="5" type="ORF">FHU38_000544</name>
</gene>
<comment type="pathway">
    <text evidence="1">Siderophore biosynthesis.</text>
</comment>